<feature type="binding site" evidence="10">
    <location>
        <position position="266"/>
    </location>
    <ligand>
        <name>thiamine diphosphate</name>
        <dbReference type="ChEBI" id="CHEBI:58937"/>
    </ligand>
</feature>
<evidence type="ECO:0000259" key="12">
    <source>
        <dbReference type="SMART" id="SM00861"/>
    </source>
</evidence>
<dbReference type="Gene3D" id="3.40.50.970">
    <property type="match status" value="2"/>
</dbReference>
<keyword evidence="4 10" id="KW-0808">Transferase</keyword>
<comment type="similarity">
    <text evidence="2 10">Belongs to the transketolase family. DXPS subfamily.</text>
</comment>
<dbReference type="RefSeq" id="WP_353864393.1">
    <property type="nucleotide sequence ID" value="NZ_CP088295.1"/>
</dbReference>
<evidence type="ECO:0000256" key="3">
    <source>
        <dbReference type="ARBA" id="ARBA00011738"/>
    </source>
</evidence>
<organism evidence="13 14">
    <name type="scientific">Svornostia abyssi</name>
    <dbReference type="NCBI Taxonomy" id="2898438"/>
    <lineage>
        <taxon>Bacteria</taxon>
        <taxon>Bacillati</taxon>
        <taxon>Actinomycetota</taxon>
        <taxon>Thermoleophilia</taxon>
        <taxon>Solirubrobacterales</taxon>
        <taxon>Baekduiaceae</taxon>
        <taxon>Svornostia</taxon>
    </lineage>
</organism>
<dbReference type="Proteomes" id="UP001058860">
    <property type="component" value="Chromosome"/>
</dbReference>
<evidence type="ECO:0000313" key="13">
    <source>
        <dbReference type="EMBL" id="UUY03895.1"/>
    </source>
</evidence>
<feature type="binding site" evidence="10">
    <location>
        <begin position="118"/>
        <end position="120"/>
    </location>
    <ligand>
        <name>thiamine diphosphate</name>
        <dbReference type="ChEBI" id="CHEBI:58937"/>
    </ligand>
</feature>
<dbReference type="SMART" id="SM00861">
    <property type="entry name" value="Transket_pyr"/>
    <property type="match status" value="1"/>
</dbReference>
<comment type="function">
    <text evidence="10">Catalyzes the acyloin condensation reaction between C atoms 2 and 3 of pyruvate and glyceraldehyde 3-phosphate to yield 1-deoxy-D-xylulose-5-phosphate (DXP).</text>
</comment>
<evidence type="ECO:0000256" key="1">
    <source>
        <dbReference type="ARBA" id="ARBA00004980"/>
    </source>
</evidence>
<dbReference type="InterPro" id="IPR033248">
    <property type="entry name" value="Transketolase_C"/>
</dbReference>
<dbReference type="Pfam" id="PF02780">
    <property type="entry name" value="Transketolase_C"/>
    <property type="match status" value="1"/>
</dbReference>
<dbReference type="Pfam" id="PF02779">
    <property type="entry name" value="Transket_pyr"/>
    <property type="match status" value="1"/>
</dbReference>
<keyword evidence="9 10" id="KW-0414">Isoprene biosynthesis</keyword>
<evidence type="ECO:0000256" key="7">
    <source>
        <dbReference type="ARBA" id="ARBA00022977"/>
    </source>
</evidence>
<dbReference type="CDD" id="cd07033">
    <property type="entry name" value="TPP_PYR_DXS_TK_like"/>
    <property type="match status" value="1"/>
</dbReference>
<keyword evidence="6 10" id="KW-0460">Magnesium</keyword>
<accession>A0ABY5PHB4</accession>
<gene>
    <name evidence="10" type="primary">dxs</name>
    <name evidence="13" type="ORF">LRS13_25135</name>
</gene>
<feature type="binding site" evidence="10">
    <location>
        <position position="345"/>
    </location>
    <ligand>
        <name>thiamine diphosphate</name>
        <dbReference type="ChEBI" id="CHEBI:58937"/>
    </ligand>
</feature>
<feature type="compositionally biased region" description="Basic and acidic residues" evidence="11">
    <location>
        <begin position="267"/>
        <end position="279"/>
    </location>
</feature>
<dbReference type="HAMAP" id="MF_00315">
    <property type="entry name" value="DXP_synth"/>
    <property type="match status" value="1"/>
</dbReference>
<evidence type="ECO:0000256" key="11">
    <source>
        <dbReference type="SAM" id="MobiDB-lite"/>
    </source>
</evidence>
<sequence>MTETTTLLDTIRTPQDLRDLTADELTALAGEIRDEIIQIVSERGGHLSPNLGVVELTIALHRVFDSPQDVLLWDTGHQTYVHKLLTGRRDAFATLRRPGGLSGFPSQEESEHDWIENSHASTALSYAHGMAEAFESSDAARRVVAIVGDGALTGGLAYEGLANIGARGLPVVAVLNDNGRSYAPTVSRLSVVEAETSNCRPLIRARERHAAGPSANPSGFFGALGWAYLGPVDGHDLTTVEQTLRAAAQMSEPVVVHVVTKKGRGHVAAERDEEKRMHDVAPPSSSPPSDPRPETYTRVFSSALIDAAARDSRVHVITAAMPGSVGLLEFERRFPARMHDVGLAEQHAVTAAVGMAWAGLRPVVAVFSTFLMRAFDQINLDAGLHGAPVVFAVDRAGITGSDGPSHHGLWDLALLTKVPGLTVFAPSSGSELRQMLGFALTLDGPTVIRYPKGTVPSQDIDPAPTGRSARRVRAGEDVCLLAVGRMLGPAAEAADLLRTDGVATTVWDLRCVAPLDPTAIADARSYPLVAVVEDGLAVGGVASAVAAALSGTTAPLHIGVPCAYQPQGETDVLLADLGLDARGIAARVRGALDRTNRGAHAVR</sequence>
<keyword evidence="5 10" id="KW-0479">Metal-binding</keyword>
<keyword evidence="14" id="KW-1185">Reference proteome</keyword>
<evidence type="ECO:0000256" key="9">
    <source>
        <dbReference type="ARBA" id="ARBA00023229"/>
    </source>
</evidence>
<proteinExistence type="inferred from homology"/>
<dbReference type="EC" id="2.2.1.7" evidence="10"/>
<dbReference type="SUPFAM" id="SSF52518">
    <property type="entry name" value="Thiamin diphosphate-binding fold (THDP-binding)"/>
    <property type="match status" value="2"/>
</dbReference>
<feature type="binding site" evidence="10">
    <location>
        <position position="77"/>
    </location>
    <ligand>
        <name>thiamine diphosphate</name>
        <dbReference type="ChEBI" id="CHEBI:58937"/>
    </ligand>
</feature>
<evidence type="ECO:0000256" key="10">
    <source>
        <dbReference type="HAMAP-Rule" id="MF_00315"/>
    </source>
</evidence>
<dbReference type="InterPro" id="IPR049557">
    <property type="entry name" value="Transketolase_CS"/>
</dbReference>
<dbReference type="PANTHER" id="PTHR43322">
    <property type="entry name" value="1-D-DEOXYXYLULOSE 5-PHOSPHATE SYNTHASE-RELATED"/>
    <property type="match status" value="1"/>
</dbReference>
<feature type="binding site" evidence="10">
    <location>
        <position position="149"/>
    </location>
    <ligand>
        <name>Mg(2+)</name>
        <dbReference type="ChEBI" id="CHEBI:18420"/>
    </ligand>
</feature>
<evidence type="ECO:0000313" key="14">
    <source>
        <dbReference type="Proteomes" id="UP001058860"/>
    </source>
</evidence>
<dbReference type="SUPFAM" id="SSF52922">
    <property type="entry name" value="TK C-terminal domain-like"/>
    <property type="match status" value="1"/>
</dbReference>
<protein>
    <recommendedName>
        <fullName evidence="10">1-deoxy-D-xylulose-5-phosphate synthase</fullName>
        <ecNumber evidence="10">2.2.1.7</ecNumber>
    </recommendedName>
    <alternativeName>
        <fullName evidence="10">1-deoxyxylulose-5-phosphate synthase</fullName>
        <shortName evidence="10">DXP synthase</shortName>
        <shortName evidence="10">DXPS</shortName>
    </alternativeName>
</protein>
<dbReference type="InterPro" id="IPR029061">
    <property type="entry name" value="THDP-binding"/>
</dbReference>
<dbReference type="InterPro" id="IPR009014">
    <property type="entry name" value="Transketo_C/PFOR_II"/>
</dbReference>
<dbReference type="PROSITE" id="PS00801">
    <property type="entry name" value="TRANSKETOLASE_1"/>
    <property type="match status" value="1"/>
</dbReference>
<feature type="domain" description="Transketolase-like pyrimidine-binding" evidence="12">
    <location>
        <begin position="294"/>
        <end position="457"/>
    </location>
</feature>
<dbReference type="Gene3D" id="3.40.50.920">
    <property type="match status" value="1"/>
</dbReference>
<evidence type="ECO:0000256" key="2">
    <source>
        <dbReference type="ARBA" id="ARBA00011081"/>
    </source>
</evidence>
<dbReference type="InterPro" id="IPR005475">
    <property type="entry name" value="Transketolase-like_Pyr-bd"/>
</dbReference>
<evidence type="ECO:0000256" key="4">
    <source>
        <dbReference type="ARBA" id="ARBA00022679"/>
    </source>
</evidence>
<dbReference type="GO" id="GO:0008661">
    <property type="term" value="F:1-deoxy-D-xylulose-5-phosphate synthase activity"/>
    <property type="evidence" value="ECO:0007669"/>
    <property type="project" value="UniProtKB-EC"/>
</dbReference>
<feature type="binding site" evidence="10">
    <location>
        <begin position="150"/>
        <end position="151"/>
    </location>
    <ligand>
        <name>thiamine diphosphate</name>
        <dbReference type="ChEBI" id="CHEBI:58937"/>
    </ligand>
</feature>
<dbReference type="NCBIfam" id="NF003933">
    <property type="entry name" value="PRK05444.2-2"/>
    <property type="match status" value="1"/>
</dbReference>
<dbReference type="Pfam" id="PF13292">
    <property type="entry name" value="DXP_synthase_N"/>
    <property type="match status" value="1"/>
</dbReference>
<dbReference type="EMBL" id="CP088295">
    <property type="protein sequence ID" value="UUY03895.1"/>
    <property type="molecule type" value="Genomic_DNA"/>
</dbReference>
<dbReference type="PANTHER" id="PTHR43322:SF5">
    <property type="entry name" value="1-DEOXY-D-XYLULOSE-5-PHOSPHATE SYNTHASE, CHLOROPLASTIC"/>
    <property type="match status" value="1"/>
</dbReference>
<comment type="cofactor">
    <cofactor evidence="10">
        <name>Mg(2+)</name>
        <dbReference type="ChEBI" id="CHEBI:18420"/>
    </cofactor>
    <text evidence="10">Binds 1 Mg(2+) ion per subunit.</text>
</comment>
<keyword evidence="7 10" id="KW-0784">Thiamine biosynthesis</keyword>
<evidence type="ECO:0000256" key="6">
    <source>
        <dbReference type="ARBA" id="ARBA00022842"/>
    </source>
</evidence>
<comment type="cofactor">
    <cofactor evidence="10">
        <name>thiamine diphosphate</name>
        <dbReference type="ChEBI" id="CHEBI:58937"/>
    </cofactor>
    <text evidence="10">Binds 1 thiamine pyrophosphate per subunit.</text>
</comment>
<evidence type="ECO:0000256" key="8">
    <source>
        <dbReference type="ARBA" id="ARBA00023052"/>
    </source>
</evidence>
<feature type="binding site" evidence="10">
    <location>
        <position position="178"/>
    </location>
    <ligand>
        <name>thiamine diphosphate</name>
        <dbReference type="ChEBI" id="CHEBI:58937"/>
    </ligand>
</feature>
<dbReference type="InterPro" id="IPR005477">
    <property type="entry name" value="Dxylulose-5-P_synthase"/>
</dbReference>
<comment type="subunit">
    <text evidence="3 10">Homodimer.</text>
</comment>
<feature type="binding site" evidence="10">
    <location>
        <position position="178"/>
    </location>
    <ligand>
        <name>Mg(2+)</name>
        <dbReference type="ChEBI" id="CHEBI:18420"/>
    </ligand>
</feature>
<evidence type="ECO:0000256" key="5">
    <source>
        <dbReference type="ARBA" id="ARBA00022723"/>
    </source>
</evidence>
<keyword evidence="8 10" id="KW-0786">Thiamine pyrophosphate</keyword>
<dbReference type="CDD" id="cd02007">
    <property type="entry name" value="TPP_DXS"/>
    <property type="match status" value="1"/>
</dbReference>
<name>A0ABY5PHB4_9ACTN</name>
<reference evidence="14" key="1">
    <citation type="submission" date="2021-11" db="EMBL/GenBank/DDBJ databases">
        <title>Cultivation dependent microbiological survey of springs from the worlds oldest radium mine currently devoted to the extraction of radon-saturated water.</title>
        <authorList>
            <person name="Kapinusova G."/>
            <person name="Smrhova T."/>
            <person name="Strejcek M."/>
            <person name="Suman J."/>
            <person name="Jani K."/>
            <person name="Pajer P."/>
            <person name="Uhlik O."/>
        </authorList>
    </citation>
    <scope>NUCLEOTIDE SEQUENCE [LARGE SCALE GENOMIC DNA]</scope>
    <source>
        <strain evidence="14">J379</strain>
    </source>
</reference>
<feature type="region of interest" description="Disordered" evidence="11">
    <location>
        <begin position="262"/>
        <end position="294"/>
    </location>
</feature>
<comment type="pathway">
    <text evidence="1 10">Metabolic intermediate biosynthesis; 1-deoxy-D-xylulose 5-phosphate biosynthesis; 1-deoxy-D-xylulose 5-phosphate from D-glyceraldehyde 3-phosphate and pyruvate: step 1/1.</text>
</comment>
<comment type="catalytic activity">
    <reaction evidence="10">
        <text>D-glyceraldehyde 3-phosphate + pyruvate + H(+) = 1-deoxy-D-xylulose 5-phosphate + CO2</text>
        <dbReference type="Rhea" id="RHEA:12605"/>
        <dbReference type="ChEBI" id="CHEBI:15361"/>
        <dbReference type="ChEBI" id="CHEBI:15378"/>
        <dbReference type="ChEBI" id="CHEBI:16526"/>
        <dbReference type="ChEBI" id="CHEBI:57792"/>
        <dbReference type="ChEBI" id="CHEBI:59776"/>
        <dbReference type="EC" id="2.2.1.7"/>
    </reaction>
</comment>